<keyword evidence="1" id="KW-0614">Plasmid</keyword>
<sequence length="59" mass="6753">MYLNRKQKGFGTVHPELKTQPGLTSKFSECRFAAWRRQQQLSTTLIVSGAVARRSRLLC</sequence>
<dbReference type="AlphaFoldDB" id="A0A6B7Q2K7"/>
<evidence type="ECO:0000313" key="1">
    <source>
        <dbReference type="EMBL" id="QFX77814.1"/>
    </source>
</evidence>
<name>A0A6B7Q2K7_9ENTR</name>
<accession>A0A6B7Q2K7</accession>
<proteinExistence type="predicted"/>
<dbReference type="EMBL" id="MN310379">
    <property type="protein sequence ID" value="QFX77814.1"/>
    <property type="molecule type" value="Genomic_DNA"/>
</dbReference>
<protein>
    <submittedName>
        <fullName evidence="1">Uncharacterized protein</fullName>
    </submittedName>
</protein>
<geneLocation type="plasmid" evidence="1">
    <name>pA2508-emrE</name>
</geneLocation>
<organism evidence="1">
    <name type="scientific">Klebsiella quasipneumoniae</name>
    <dbReference type="NCBI Taxonomy" id="1463165"/>
    <lineage>
        <taxon>Bacteria</taxon>
        <taxon>Pseudomonadati</taxon>
        <taxon>Pseudomonadota</taxon>
        <taxon>Gammaproteobacteria</taxon>
        <taxon>Enterobacterales</taxon>
        <taxon>Enterobacteriaceae</taxon>
        <taxon>Klebsiella/Raoultella group</taxon>
        <taxon>Klebsiella</taxon>
        <taxon>Klebsiella pneumoniae complex</taxon>
    </lineage>
</organism>
<reference evidence="1" key="1">
    <citation type="submission" date="2019-08" db="EMBL/GenBank/DDBJ databases">
        <authorList>
            <person name="Xu Y."/>
        </authorList>
    </citation>
    <scope>NUCLEOTIDE SEQUENCE</scope>
    <source>
        <strain evidence="1">A2508</strain>
        <plasmid evidence="1">pA2508-emrE</plasmid>
    </source>
</reference>